<evidence type="ECO:0000313" key="3">
    <source>
        <dbReference type="Proteomes" id="UP001140949"/>
    </source>
</evidence>
<keyword evidence="1" id="KW-0812">Transmembrane</keyword>
<dbReference type="EMBL" id="JANAVB010012198">
    <property type="protein sequence ID" value="KAJ6836368.1"/>
    <property type="molecule type" value="Genomic_DNA"/>
</dbReference>
<evidence type="ECO:0000313" key="2">
    <source>
        <dbReference type="EMBL" id="KAJ6836368.1"/>
    </source>
</evidence>
<feature type="transmembrane region" description="Helical" evidence="1">
    <location>
        <begin position="44"/>
        <end position="63"/>
    </location>
</feature>
<dbReference type="Proteomes" id="UP001140949">
    <property type="component" value="Unassembled WGS sequence"/>
</dbReference>
<keyword evidence="1" id="KW-1133">Transmembrane helix</keyword>
<reference evidence="2" key="1">
    <citation type="journal article" date="2023" name="GigaByte">
        <title>Genome assembly of the bearded iris, Iris pallida Lam.</title>
        <authorList>
            <person name="Bruccoleri R.E."/>
            <person name="Oakeley E.J."/>
            <person name="Faust A.M.E."/>
            <person name="Altorfer M."/>
            <person name="Dessus-Babus S."/>
            <person name="Burckhardt D."/>
            <person name="Oertli M."/>
            <person name="Naumann U."/>
            <person name="Petersen F."/>
            <person name="Wong J."/>
        </authorList>
    </citation>
    <scope>NUCLEOTIDE SEQUENCE</scope>
    <source>
        <strain evidence="2">GSM-AAB239-AS_SAM_17_03QT</strain>
    </source>
</reference>
<dbReference type="AlphaFoldDB" id="A0AAX6H6T5"/>
<accession>A0AAX6H6T5</accession>
<reference evidence="2" key="2">
    <citation type="submission" date="2023-04" db="EMBL/GenBank/DDBJ databases">
        <authorList>
            <person name="Bruccoleri R.E."/>
            <person name="Oakeley E.J."/>
            <person name="Faust A.-M."/>
            <person name="Dessus-Babus S."/>
            <person name="Altorfer M."/>
            <person name="Burckhardt D."/>
            <person name="Oertli M."/>
            <person name="Naumann U."/>
            <person name="Petersen F."/>
            <person name="Wong J."/>
        </authorList>
    </citation>
    <scope>NUCLEOTIDE SEQUENCE</scope>
    <source>
        <strain evidence="2">GSM-AAB239-AS_SAM_17_03QT</strain>
        <tissue evidence="2">Leaf</tissue>
    </source>
</reference>
<sequence>MTIYSMDHPVFFMLEWLFLYEILYGCLCISMIFYVLCNQYVISTINFLLYLFCFLCLNIVFSYEEVFQWEAKLL</sequence>
<proteinExistence type="predicted"/>
<name>A0AAX6H6T5_IRIPA</name>
<protein>
    <submittedName>
        <fullName evidence="2">Importin beta-like SAD2</fullName>
    </submittedName>
</protein>
<organism evidence="2 3">
    <name type="scientific">Iris pallida</name>
    <name type="common">Sweet iris</name>
    <dbReference type="NCBI Taxonomy" id="29817"/>
    <lineage>
        <taxon>Eukaryota</taxon>
        <taxon>Viridiplantae</taxon>
        <taxon>Streptophyta</taxon>
        <taxon>Embryophyta</taxon>
        <taxon>Tracheophyta</taxon>
        <taxon>Spermatophyta</taxon>
        <taxon>Magnoliopsida</taxon>
        <taxon>Liliopsida</taxon>
        <taxon>Asparagales</taxon>
        <taxon>Iridaceae</taxon>
        <taxon>Iridoideae</taxon>
        <taxon>Irideae</taxon>
        <taxon>Iris</taxon>
    </lineage>
</organism>
<keyword evidence="1" id="KW-0472">Membrane</keyword>
<feature type="transmembrane region" description="Helical" evidence="1">
    <location>
        <begin position="16"/>
        <end position="37"/>
    </location>
</feature>
<comment type="caution">
    <text evidence="2">The sequence shown here is derived from an EMBL/GenBank/DDBJ whole genome shotgun (WGS) entry which is preliminary data.</text>
</comment>
<gene>
    <name evidence="2" type="ORF">M6B38_328210</name>
</gene>
<evidence type="ECO:0000256" key="1">
    <source>
        <dbReference type="SAM" id="Phobius"/>
    </source>
</evidence>
<keyword evidence="3" id="KW-1185">Reference proteome</keyword>